<dbReference type="AlphaFoldDB" id="A7HUQ5"/>
<dbReference type="Pfam" id="PF07568">
    <property type="entry name" value="HisKA_2"/>
    <property type="match status" value="1"/>
</dbReference>
<keyword evidence="4" id="KW-0808">Transferase</keyword>
<dbReference type="InterPro" id="IPR003594">
    <property type="entry name" value="HATPase_dom"/>
</dbReference>
<dbReference type="Gene3D" id="3.30.565.10">
    <property type="entry name" value="Histidine kinase-like ATPase, C-terminal domain"/>
    <property type="match status" value="1"/>
</dbReference>
<evidence type="ECO:0000256" key="1">
    <source>
        <dbReference type="ARBA" id="ARBA00000085"/>
    </source>
</evidence>
<dbReference type="HOGENOM" id="CLU_045942_0_0_5"/>
<dbReference type="OrthoDB" id="7991996at2"/>
<sequence length="497" mass="54371">MTGLGLSMRVFGARDADTDDMRRVNAALMTLAFLLLFGASAAALMLADRARTNAEAVSQTIEVRADLLTILNLLQGTETGQRGFLLTRDSKYLEPYNETRFEIGEKLTALEARVADNPGQQKRIEALHDTVRQRIAILDGTIAMAREGDFEGASKIVGNDRGKALMDESRRLVDEAISEENALLAARQESATRSHTWLFTALVGALVASFILAFLALQLTRRQFMNMKTRRDQLLRLNEELERRVAERTADLERARELAESEAGRAEYERGRVELLLRDVTHRVGNNLAMVSSLLRMQQSKVNDGEARSALETARGRIQTISTAQRRLRLGADLQSTRADELLEAVVSDLADSTLENGTLTIVSDFQPLIVASRDTTTLAVVLGELVSNAIKHAFQGRSSGEIKASFTLGPDGIPLLAVIDDGIGMEAATSGKPEHPGLGTTIIDNLSRQYGGEIKRHTNEAGGTSIFITLPKLQVKHPDPVSEPQNSISETKGTEQ</sequence>
<dbReference type="EC" id="2.7.13.3" evidence="2"/>
<name>A7HUQ5_PARL1</name>
<dbReference type="CDD" id="cd19410">
    <property type="entry name" value="HK9-like_sensor"/>
    <property type="match status" value="1"/>
</dbReference>
<keyword evidence="13" id="KW-1185">Reference proteome</keyword>
<evidence type="ECO:0000256" key="9">
    <source>
        <dbReference type="SAM" id="MobiDB-lite"/>
    </source>
</evidence>
<feature type="coiled-coil region" evidence="8">
    <location>
        <begin position="224"/>
        <end position="258"/>
    </location>
</feature>
<keyword evidence="10" id="KW-0812">Transmembrane</keyword>
<reference evidence="12 13" key="1">
    <citation type="journal article" date="2011" name="Stand. Genomic Sci.">
        <title>Complete genome sequence of Parvibaculum lavamentivorans type strain (DS-1(T)).</title>
        <authorList>
            <person name="Schleheck D."/>
            <person name="Weiss M."/>
            <person name="Pitluck S."/>
            <person name="Bruce D."/>
            <person name="Land M.L."/>
            <person name="Han S."/>
            <person name="Saunders E."/>
            <person name="Tapia R."/>
            <person name="Detter C."/>
            <person name="Brettin T."/>
            <person name="Han J."/>
            <person name="Woyke T."/>
            <person name="Goodwin L."/>
            <person name="Pennacchio L."/>
            <person name="Nolan M."/>
            <person name="Cook A.M."/>
            <person name="Kjelleberg S."/>
            <person name="Thomas T."/>
        </authorList>
    </citation>
    <scope>NUCLEOTIDE SEQUENCE [LARGE SCALE GENOMIC DNA]</scope>
    <source>
        <strain evidence="13">DS-1 / DSM 13023 / NCIMB 13966</strain>
    </source>
</reference>
<evidence type="ECO:0000313" key="12">
    <source>
        <dbReference type="EMBL" id="ABS63638.1"/>
    </source>
</evidence>
<dbReference type="PROSITE" id="PS50109">
    <property type="entry name" value="HIS_KIN"/>
    <property type="match status" value="1"/>
</dbReference>
<keyword evidence="7" id="KW-0067">ATP-binding</keyword>
<accession>A7HUQ5</accession>
<gene>
    <name evidence="12" type="ordered locus">Plav_2024</name>
</gene>
<dbReference type="SMART" id="SM00387">
    <property type="entry name" value="HATPase_c"/>
    <property type="match status" value="1"/>
</dbReference>
<dbReference type="Pfam" id="PF05227">
    <property type="entry name" value="CHASE3"/>
    <property type="match status" value="1"/>
</dbReference>
<dbReference type="EMBL" id="CP000774">
    <property type="protein sequence ID" value="ABS63638.1"/>
    <property type="molecule type" value="Genomic_DNA"/>
</dbReference>
<evidence type="ECO:0000259" key="11">
    <source>
        <dbReference type="PROSITE" id="PS50109"/>
    </source>
</evidence>
<evidence type="ECO:0000256" key="3">
    <source>
        <dbReference type="ARBA" id="ARBA00022553"/>
    </source>
</evidence>
<dbReference type="GO" id="GO:0005524">
    <property type="term" value="F:ATP binding"/>
    <property type="evidence" value="ECO:0007669"/>
    <property type="project" value="UniProtKB-KW"/>
</dbReference>
<evidence type="ECO:0000256" key="10">
    <source>
        <dbReference type="SAM" id="Phobius"/>
    </source>
</evidence>
<dbReference type="GO" id="GO:0004673">
    <property type="term" value="F:protein histidine kinase activity"/>
    <property type="evidence" value="ECO:0007669"/>
    <property type="project" value="UniProtKB-EC"/>
</dbReference>
<dbReference type="PANTHER" id="PTHR41523:SF8">
    <property type="entry name" value="ETHYLENE RESPONSE SENSOR PROTEIN"/>
    <property type="match status" value="1"/>
</dbReference>
<keyword evidence="5" id="KW-0547">Nucleotide-binding</keyword>
<feature type="region of interest" description="Disordered" evidence="9">
    <location>
        <begin position="477"/>
        <end position="497"/>
    </location>
</feature>
<feature type="compositionally biased region" description="Polar residues" evidence="9">
    <location>
        <begin position="484"/>
        <end position="497"/>
    </location>
</feature>
<dbReference type="eggNOG" id="COG5278">
    <property type="taxonomic scope" value="Bacteria"/>
</dbReference>
<comment type="catalytic activity">
    <reaction evidence="1">
        <text>ATP + protein L-histidine = ADP + protein N-phospho-L-histidine.</text>
        <dbReference type="EC" id="2.7.13.3"/>
    </reaction>
</comment>
<dbReference type="InterPro" id="IPR011495">
    <property type="entry name" value="Sig_transdc_His_kin_sub2_dim/P"/>
</dbReference>
<dbReference type="KEGG" id="pla:Plav_2024"/>
<evidence type="ECO:0000256" key="5">
    <source>
        <dbReference type="ARBA" id="ARBA00022741"/>
    </source>
</evidence>
<keyword evidence="3" id="KW-0597">Phosphoprotein</keyword>
<evidence type="ECO:0000256" key="6">
    <source>
        <dbReference type="ARBA" id="ARBA00022777"/>
    </source>
</evidence>
<feature type="domain" description="Histidine kinase" evidence="11">
    <location>
        <begin position="279"/>
        <end position="475"/>
    </location>
</feature>
<protein>
    <recommendedName>
        <fullName evidence="2">histidine kinase</fullName>
        <ecNumber evidence="2">2.7.13.3</ecNumber>
    </recommendedName>
</protein>
<dbReference type="Pfam" id="PF02518">
    <property type="entry name" value="HATPase_c"/>
    <property type="match status" value="1"/>
</dbReference>
<feature type="transmembrane region" description="Helical" evidence="10">
    <location>
        <begin position="197"/>
        <end position="220"/>
    </location>
</feature>
<evidence type="ECO:0000256" key="4">
    <source>
        <dbReference type="ARBA" id="ARBA00022679"/>
    </source>
</evidence>
<dbReference type="PANTHER" id="PTHR41523">
    <property type="entry name" value="TWO-COMPONENT SYSTEM SENSOR PROTEIN"/>
    <property type="match status" value="1"/>
</dbReference>
<dbReference type="RefSeq" id="WP_012110942.1">
    <property type="nucleotide sequence ID" value="NC_009719.1"/>
</dbReference>
<dbReference type="eggNOG" id="COG3920">
    <property type="taxonomic scope" value="Bacteria"/>
</dbReference>
<evidence type="ECO:0000256" key="7">
    <source>
        <dbReference type="ARBA" id="ARBA00022840"/>
    </source>
</evidence>
<keyword evidence="8" id="KW-0175">Coiled coil</keyword>
<keyword evidence="6 12" id="KW-0418">Kinase</keyword>
<dbReference type="InterPro" id="IPR007891">
    <property type="entry name" value="CHASE3"/>
</dbReference>
<dbReference type="InterPro" id="IPR036890">
    <property type="entry name" value="HATPase_C_sf"/>
</dbReference>
<organism evidence="12 13">
    <name type="scientific">Parvibaculum lavamentivorans (strain DS-1 / DSM 13023 / NCIMB 13966)</name>
    <dbReference type="NCBI Taxonomy" id="402881"/>
    <lineage>
        <taxon>Bacteria</taxon>
        <taxon>Pseudomonadati</taxon>
        <taxon>Pseudomonadota</taxon>
        <taxon>Alphaproteobacteria</taxon>
        <taxon>Hyphomicrobiales</taxon>
        <taxon>Parvibaculaceae</taxon>
        <taxon>Parvibaculum</taxon>
    </lineage>
</organism>
<proteinExistence type="predicted"/>
<evidence type="ECO:0000313" key="13">
    <source>
        <dbReference type="Proteomes" id="UP000006377"/>
    </source>
</evidence>
<dbReference type="InterPro" id="IPR005467">
    <property type="entry name" value="His_kinase_dom"/>
</dbReference>
<keyword evidence="10" id="KW-0472">Membrane</keyword>
<dbReference type="STRING" id="402881.Plav_2024"/>
<dbReference type="Proteomes" id="UP000006377">
    <property type="component" value="Chromosome"/>
</dbReference>
<dbReference type="SUPFAM" id="SSF55874">
    <property type="entry name" value="ATPase domain of HSP90 chaperone/DNA topoisomerase II/histidine kinase"/>
    <property type="match status" value="1"/>
</dbReference>
<evidence type="ECO:0000256" key="2">
    <source>
        <dbReference type="ARBA" id="ARBA00012438"/>
    </source>
</evidence>
<keyword evidence="10" id="KW-1133">Transmembrane helix</keyword>
<evidence type="ECO:0000256" key="8">
    <source>
        <dbReference type="SAM" id="Coils"/>
    </source>
</evidence>